<protein>
    <submittedName>
        <fullName evidence="1">Uncharacterized protein</fullName>
    </submittedName>
</protein>
<proteinExistence type="predicted"/>
<organism evidence="1 2">
    <name type="scientific">Paenibacillus borealis</name>
    <dbReference type="NCBI Taxonomy" id="160799"/>
    <lineage>
        <taxon>Bacteria</taxon>
        <taxon>Bacillati</taxon>
        <taxon>Bacillota</taxon>
        <taxon>Bacilli</taxon>
        <taxon>Bacillales</taxon>
        <taxon>Paenibacillaceae</taxon>
        <taxon>Paenibacillus</taxon>
    </lineage>
</organism>
<dbReference type="HOGENOM" id="CLU_2863539_0_0_9"/>
<name>A0A089LDC2_PAEBO</name>
<evidence type="ECO:0000313" key="1">
    <source>
        <dbReference type="EMBL" id="AIQ59476.1"/>
    </source>
</evidence>
<evidence type="ECO:0000313" key="2">
    <source>
        <dbReference type="Proteomes" id="UP000029518"/>
    </source>
</evidence>
<dbReference type="Proteomes" id="UP000029518">
    <property type="component" value="Chromosome"/>
</dbReference>
<keyword evidence="2" id="KW-1185">Reference proteome</keyword>
<sequence>MVLEQRCDKINTPKAKSVCEIPQTLNLYHPNLWEVMGVTKVKFGTEAATAPGEFLHSIEMQDEL</sequence>
<dbReference type="KEGG" id="pbd:PBOR_22930"/>
<accession>A0A089LDC2</accession>
<gene>
    <name evidence="1" type="ORF">PBOR_22930</name>
</gene>
<dbReference type="EMBL" id="CP009285">
    <property type="protein sequence ID" value="AIQ59476.1"/>
    <property type="molecule type" value="Genomic_DNA"/>
</dbReference>
<dbReference type="AlphaFoldDB" id="A0A089LDC2"/>
<reference evidence="1" key="1">
    <citation type="submission" date="2014-08" db="EMBL/GenBank/DDBJ databases">
        <title>Comparative genomics of the Paenibacillus odorifer group.</title>
        <authorList>
            <person name="den Bakker H.C."/>
            <person name="Tsai Y.-C.Y.-C."/>
            <person name="Martin N."/>
            <person name="Korlach J."/>
            <person name="Wiedmann M."/>
        </authorList>
    </citation>
    <scope>NUCLEOTIDE SEQUENCE [LARGE SCALE GENOMIC DNA]</scope>
    <source>
        <strain evidence="1">DSM 13188</strain>
    </source>
</reference>